<feature type="domain" description="NADH-quinone oxidoreductase subunit D" evidence="2">
    <location>
        <begin position="260"/>
        <end position="403"/>
    </location>
</feature>
<dbReference type="InterPro" id="IPR037232">
    <property type="entry name" value="NADH_quin_OxRdtase_su_C/D-like"/>
</dbReference>
<dbReference type="SUPFAM" id="SSF143243">
    <property type="entry name" value="Nqo5-like"/>
    <property type="match status" value="1"/>
</dbReference>
<dbReference type="InterPro" id="IPR001135">
    <property type="entry name" value="NADH_Q_OxRdtase_suD"/>
</dbReference>
<dbReference type="Pfam" id="PF00346">
    <property type="entry name" value="Complex1_49kDa"/>
    <property type="match status" value="1"/>
</dbReference>
<dbReference type="InterPro" id="IPR029014">
    <property type="entry name" value="NiFe-Hase_large"/>
</dbReference>
<dbReference type="EMBL" id="BAQB01000005">
    <property type="protein sequence ID" value="GBR44827.1"/>
    <property type="molecule type" value="Genomic_DNA"/>
</dbReference>
<evidence type="ECO:0000313" key="3">
    <source>
        <dbReference type="EMBL" id="GBR44827.1"/>
    </source>
</evidence>
<dbReference type="Proteomes" id="UP001062443">
    <property type="component" value="Unassembled WGS sequence"/>
</dbReference>
<reference evidence="3" key="1">
    <citation type="submission" date="2013-04" db="EMBL/GenBank/DDBJ databases">
        <title>The genome sequencing project of 58 acetic acid bacteria.</title>
        <authorList>
            <person name="Okamoto-Kainuma A."/>
            <person name="Ishikawa M."/>
            <person name="Umino S."/>
            <person name="Koizumi Y."/>
            <person name="Shiwa Y."/>
            <person name="Yoshikawa H."/>
            <person name="Matsutani M."/>
            <person name="Matsushita K."/>
        </authorList>
    </citation>
    <scope>NUCLEOTIDE SEQUENCE</scope>
    <source>
        <strain evidence="3">NBRC 106556</strain>
    </source>
</reference>
<evidence type="ECO:0000256" key="1">
    <source>
        <dbReference type="ARBA" id="ARBA00023002"/>
    </source>
</evidence>
<organism evidence="3 4">
    <name type="scientific">Neokomagataea tanensis NBRC 106556</name>
    <dbReference type="NCBI Taxonomy" id="1223519"/>
    <lineage>
        <taxon>Bacteria</taxon>
        <taxon>Pseudomonadati</taxon>
        <taxon>Pseudomonadota</taxon>
        <taxon>Alphaproteobacteria</taxon>
        <taxon>Acetobacterales</taxon>
        <taxon>Acetobacteraceae</taxon>
        <taxon>Neokomagataea</taxon>
    </lineage>
</organism>
<dbReference type="InterPro" id="IPR052197">
    <property type="entry name" value="ComplexI_49kDa-like"/>
</dbReference>
<proteinExistence type="predicted"/>
<protein>
    <recommendedName>
        <fullName evidence="2">NADH-quinone oxidoreductase subunit D domain-containing protein</fullName>
    </recommendedName>
</protein>
<name>A0ABQ0QHB5_9PROT</name>
<keyword evidence="4" id="KW-1185">Reference proteome</keyword>
<keyword evidence="1" id="KW-0560">Oxidoreductase</keyword>
<dbReference type="Gene3D" id="1.10.645.10">
    <property type="entry name" value="Cytochrome-c3 Hydrogenase, chain B"/>
    <property type="match status" value="1"/>
</dbReference>
<evidence type="ECO:0000313" key="4">
    <source>
        <dbReference type="Proteomes" id="UP001062443"/>
    </source>
</evidence>
<dbReference type="SUPFAM" id="SSF56762">
    <property type="entry name" value="HydB/Nqo4-like"/>
    <property type="match status" value="1"/>
</dbReference>
<comment type="caution">
    <text evidence="3">The sequence shown here is derived from an EMBL/GenBank/DDBJ whole genome shotgun (WGS) entry which is preliminary data.</text>
</comment>
<sequence length="488" mass="52382">MIPLSSMGRLVRGGERLSYGHYAVDASQWQALWHMSAVALPMLSFWADELRAYGLFLEGDQPLLVSTAIDDKRYVGPSQRYPVAEWGERVAFDLYGVEAMDVPGDGRSALDGGAWDITWPLAQRPGPGGSHGGALKASKAPFWVDGNGVSGVFGLVPDGQQGGICAEQCEAGLGHRGVIAQLLGRTPDEAMGLVSRMSAGGYVAYPLALARAFMQAEGRSIEPAIRDGWMVLLEIERISVHLHDVMLTACAMDAGVLAAHCTHAREALARVCVDHGATRRLTDMIRKEGYRRGVEIVPLAQAVLREMKPRLSKLALLVDVYAPRLAGLAVLPVDLARGLAIGGPLGRSSGRSLDLRRAENGMRLDALRATGASEGDARARQAVRMTEMFDSLRLLERILSSFGLGDADEAYPAIPQAIHQEGLGAAEAARGDVWVWVRLKEGRIDAVHMRDPAVPVVAALGRIMMDMDVTMMPLALRSLGLSTAGVAQ</sequence>
<gene>
    <name evidence="3" type="ORF">AA106556_0554</name>
</gene>
<evidence type="ECO:0000259" key="2">
    <source>
        <dbReference type="Pfam" id="PF00346"/>
    </source>
</evidence>
<dbReference type="PANTHER" id="PTHR43485:SF1">
    <property type="entry name" value="FORMATE HYDROGENLYASE SUBUNIT 5-RELATED"/>
    <property type="match status" value="1"/>
</dbReference>
<accession>A0ABQ0QHB5</accession>
<dbReference type="PANTHER" id="PTHR43485">
    <property type="entry name" value="HYDROGENASE-4 COMPONENT G"/>
    <property type="match status" value="1"/>
</dbReference>